<dbReference type="InterPro" id="IPR049117">
    <property type="entry name" value="pulA_all-beta"/>
</dbReference>
<name>A0A8B5Y492_9BACI</name>
<dbReference type="SUPFAM" id="SSF81296">
    <property type="entry name" value="E set domains"/>
    <property type="match status" value="1"/>
</dbReference>
<gene>
    <name evidence="4" type="primary">pulA</name>
    <name evidence="4" type="ORF">FQP34_01020</name>
</gene>
<dbReference type="SUPFAM" id="SSF51445">
    <property type="entry name" value="(Trans)glycosidases"/>
    <property type="match status" value="1"/>
</dbReference>
<dbReference type="Gene3D" id="2.60.40.10">
    <property type="entry name" value="Immunoglobulins"/>
    <property type="match status" value="1"/>
</dbReference>
<feature type="region of interest" description="Disordered" evidence="2">
    <location>
        <begin position="1"/>
        <end position="27"/>
    </location>
</feature>
<keyword evidence="4" id="KW-0378">Hydrolase</keyword>
<evidence type="ECO:0000313" key="5">
    <source>
        <dbReference type="Proteomes" id="UP000317770"/>
    </source>
</evidence>
<sequence length="665" mass="75492">MNDSLSYFEEENTNNRKPTDKETENQLESLSTANIHSLNPAELDQLYFFEGKDLGNSYHKDKTAFRLWSPVASEVKLVTYEHWDDSNGMEIEMDRSEKGTWTVELTGDQDGLIYTYKVKVGEIWSEAVDPYVRAVTVNGDKGVVINLADTNPQKWTRNKPPLGKAEDIIIYELHTRDLSIHPESGIQHKGKFLGVIESGTKGPNGVKTGLDHIKDLGVTHVQFIPIFDFATVNEKKLNEPQYNWGYDPQNYNAPEGSYSTDPYQPKVRIRELKEMIQGLHDQGLRVIMDVVYNHVYSVADSNFNKLVPTYFFRYNADGTLSNGTGVGNDTASEHKMMRKFIVESVTYWAKEFNLDGFRFDLMGIHDVETMNEVKKALVEIDPTIIVLGEGWDMNTPLAQDQKANQKNARKMPGIAHFNDTIRDGLKGFVMNAHDKGFINGKPGMEDIIRKSIAAGLKYDDHIASYQKPDQVINYVEAHDNFTLWDKLNITNPEATEHDRKQMHKLASAIVLLSQGIPMIHAGQEFMRTKDGDENSYQSSDWVNRLDWKRRAEFDHEVEYMKGLISLRKNHSVFRLSTPEEIERHLQFIDSPSNVVAFTLLADDSKIAVIHNANRDAISITLPHEGNWSVLVNGQQAGLEEIERIKGGHITVPALSSFVLKQIFNG</sequence>
<dbReference type="Gene3D" id="2.60.40.1180">
    <property type="entry name" value="Golgi alpha-mannosidase II"/>
    <property type="match status" value="1"/>
</dbReference>
<dbReference type="Pfam" id="PF02922">
    <property type="entry name" value="CBM_48"/>
    <property type="match status" value="1"/>
</dbReference>
<dbReference type="InterPro" id="IPR017853">
    <property type="entry name" value="GH"/>
</dbReference>
<dbReference type="Gene3D" id="3.20.20.80">
    <property type="entry name" value="Glycosidases"/>
    <property type="match status" value="1"/>
</dbReference>
<dbReference type="InterPro" id="IPR004193">
    <property type="entry name" value="Glyco_hydro_13_N"/>
</dbReference>
<dbReference type="AlphaFoldDB" id="A0A8B5Y492"/>
<dbReference type="Proteomes" id="UP000317770">
    <property type="component" value="Unassembled WGS sequence"/>
</dbReference>
<dbReference type="CDD" id="cd11341">
    <property type="entry name" value="AmyAc_Pullulanase_LD-like"/>
    <property type="match status" value="1"/>
</dbReference>
<reference evidence="4 5" key="1">
    <citation type="submission" date="2019-07" db="EMBL/GenBank/DDBJ databases">
        <title>Genome assembly of Bacillus simplex strain GGC-P6A.</title>
        <authorList>
            <person name="Jennings M.E."/>
            <person name="Barton H.A."/>
        </authorList>
    </citation>
    <scope>NUCLEOTIDE SEQUENCE [LARGE SCALE GENOMIC DNA]</scope>
    <source>
        <strain evidence="4 5">GGC-P6A</strain>
    </source>
</reference>
<feature type="domain" description="Glycosyl hydrolase family 13 catalytic" evidence="3">
    <location>
        <begin position="179"/>
        <end position="567"/>
    </location>
</feature>
<comment type="caution">
    <text evidence="4">The sequence shown here is derived from an EMBL/GenBank/DDBJ whole genome shotgun (WGS) entry which is preliminary data.</text>
</comment>
<protein>
    <submittedName>
        <fullName evidence="4">Type I pullulanase</fullName>
        <ecNumber evidence="4">3.2.1.41</ecNumber>
    </submittedName>
</protein>
<dbReference type="PANTHER" id="PTHR43002">
    <property type="entry name" value="GLYCOGEN DEBRANCHING ENZYME"/>
    <property type="match status" value="1"/>
</dbReference>
<dbReference type="GO" id="GO:0051060">
    <property type="term" value="F:pullulanase activity"/>
    <property type="evidence" value="ECO:0007669"/>
    <property type="project" value="UniProtKB-EC"/>
</dbReference>
<evidence type="ECO:0000256" key="1">
    <source>
        <dbReference type="ARBA" id="ARBA00008061"/>
    </source>
</evidence>
<dbReference type="Pfam" id="PF00128">
    <property type="entry name" value="Alpha-amylase"/>
    <property type="match status" value="1"/>
</dbReference>
<dbReference type="GO" id="GO:0005975">
    <property type="term" value="P:carbohydrate metabolic process"/>
    <property type="evidence" value="ECO:0007669"/>
    <property type="project" value="InterPro"/>
</dbReference>
<proteinExistence type="inferred from homology"/>
<feature type="compositionally biased region" description="Basic and acidic residues" evidence="2">
    <location>
        <begin position="13"/>
        <end position="24"/>
    </location>
</feature>
<dbReference type="InterPro" id="IPR014756">
    <property type="entry name" value="Ig_E-set"/>
</dbReference>
<dbReference type="CDD" id="cd02860">
    <property type="entry name" value="E_set_Pullulanase"/>
    <property type="match status" value="1"/>
</dbReference>
<comment type="similarity">
    <text evidence="1">Belongs to the glycosyl hydrolase 13 family.</text>
</comment>
<evidence type="ECO:0000256" key="2">
    <source>
        <dbReference type="SAM" id="MobiDB-lite"/>
    </source>
</evidence>
<dbReference type="EC" id="3.2.1.41" evidence="4"/>
<dbReference type="Pfam" id="PF21653">
    <property type="entry name" value="pulA_all-beta"/>
    <property type="match status" value="1"/>
</dbReference>
<evidence type="ECO:0000313" key="4">
    <source>
        <dbReference type="EMBL" id="TVX83847.1"/>
    </source>
</evidence>
<dbReference type="NCBIfam" id="TIGR02104">
    <property type="entry name" value="pulA_typeI"/>
    <property type="match status" value="1"/>
</dbReference>
<dbReference type="InterPro" id="IPR013780">
    <property type="entry name" value="Glyco_hydro_b"/>
</dbReference>
<keyword evidence="4" id="KW-0326">Glycosidase</keyword>
<dbReference type="InterPro" id="IPR006047">
    <property type="entry name" value="GH13_cat_dom"/>
</dbReference>
<dbReference type="SMART" id="SM00642">
    <property type="entry name" value="Aamy"/>
    <property type="match status" value="1"/>
</dbReference>
<evidence type="ECO:0000259" key="3">
    <source>
        <dbReference type="SMART" id="SM00642"/>
    </source>
</evidence>
<accession>A0A8B5Y492</accession>
<dbReference type="InterPro" id="IPR011840">
    <property type="entry name" value="PulA_typeI"/>
</dbReference>
<dbReference type="EMBL" id="VNKI01000001">
    <property type="protein sequence ID" value="TVX83847.1"/>
    <property type="molecule type" value="Genomic_DNA"/>
</dbReference>
<organism evidence="4 5">
    <name type="scientific">Peribacillus simplex</name>
    <dbReference type="NCBI Taxonomy" id="1478"/>
    <lineage>
        <taxon>Bacteria</taxon>
        <taxon>Bacillati</taxon>
        <taxon>Bacillota</taxon>
        <taxon>Bacilli</taxon>
        <taxon>Bacillales</taxon>
        <taxon>Bacillaceae</taxon>
        <taxon>Peribacillus</taxon>
    </lineage>
</organism>
<dbReference type="InterPro" id="IPR013783">
    <property type="entry name" value="Ig-like_fold"/>
</dbReference>